<feature type="transmembrane region" description="Helical" evidence="7">
    <location>
        <begin position="2289"/>
        <end position="2309"/>
    </location>
</feature>
<feature type="compositionally biased region" description="Low complexity" evidence="6">
    <location>
        <begin position="1166"/>
        <end position="1176"/>
    </location>
</feature>
<feature type="transmembrane region" description="Helical" evidence="7">
    <location>
        <begin position="851"/>
        <end position="870"/>
    </location>
</feature>
<keyword evidence="3" id="KW-0677">Repeat</keyword>
<feature type="region of interest" description="Disordered" evidence="6">
    <location>
        <begin position="315"/>
        <end position="343"/>
    </location>
</feature>
<dbReference type="EMBL" id="CAJNNV010025541">
    <property type="protein sequence ID" value="CAE8614993.1"/>
    <property type="molecule type" value="Genomic_DNA"/>
</dbReference>
<dbReference type="InterPro" id="IPR024862">
    <property type="entry name" value="TRPV"/>
</dbReference>
<dbReference type="PANTHER" id="PTHR10582">
    <property type="entry name" value="TRANSIENT RECEPTOR POTENTIAL ION CHANNEL PROTEIN"/>
    <property type="match status" value="1"/>
</dbReference>
<dbReference type="GO" id="GO:0098703">
    <property type="term" value="P:calcium ion import across plasma membrane"/>
    <property type="evidence" value="ECO:0007669"/>
    <property type="project" value="TreeGrafter"/>
</dbReference>
<reference evidence="9" key="1">
    <citation type="submission" date="2021-02" db="EMBL/GenBank/DDBJ databases">
        <authorList>
            <person name="Dougan E. K."/>
            <person name="Rhodes N."/>
            <person name="Thang M."/>
            <person name="Chan C."/>
        </authorList>
    </citation>
    <scope>NUCLEOTIDE SEQUENCE</scope>
</reference>
<evidence type="ECO:0000256" key="1">
    <source>
        <dbReference type="ARBA" id="ARBA00004141"/>
    </source>
</evidence>
<feature type="transmembrane region" description="Helical" evidence="7">
    <location>
        <begin position="921"/>
        <end position="944"/>
    </location>
</feature>
<dbReference type="InterPro" id="IPR012292">
    <property type="entry name" value="Globin/Proto"/>
</dbReference>
<feature type="transmembrane region" description="Helical" evidence="7">
    <location>
        <begin position="2225"/>
        <end position="2245"/>
    </location>
</feature>
<feature type="non-terminal residue" evidence="9">
    <location>
        <position position="2626"/>
    </location>
</feature>
<feature type="transmembrane region" description="Helical" evidence="7">
    <location>
        <begin position="2175"/>
        <end position="2194"/>
    </location>
</feature>
<dbReference type="SUPFAM" id="SSF46458">
    <property type="entry name" value="Globin-like"/>
    <property type="match status" value="2"/>
</dbReference>
<feature type="transmembrane region" description="Helical" evidence="7">
    <location>
        <begin position="2586"/>
        <end position="2602"/>
    </location>
</feature>
<accession>A0A813FQC6</accession>
<proteinExistence type="predicted"/>
<gene>
    <name evidence="9" type="ORF">PGLA1383_LOCUS32711</name>
</gene>
<dbReference type="GO" id="GO:0020037">
    <property type="term" value="F:heme binding"/>
    <property type="evidence" value="ECO:0007669"/>
    <property type="project" value="InterPro"/>
</dbReference>
<dbReference type="GO" id="GO:0005216">
    <property type="term" value="F:monoatomic ion channel activity"/>
    <property type="evidence" value="ECO:0007669"/>
    <property type="project" value="InterPro"/>
</dbReference>
<feature type="transmembrane region" description="Helical" evidence="7">
    <location>
        <begin position="1010"/>
        <end position="1031"/>
    </location>
</feature>
<dbReference type="Pfam" id="PF00520">
    <property type="entry name" value="Ion_trans"/>
    <property type="match status" value="1"/>
</dbReference>
<protein>
    <recommendedName>
        <fullName evidence="8">Ion transport domain-containing protein</fullName>
    </recommendedName>
</protein>
<evidence type="ECO:0000256" key="5">
    <source>
        <dbReference type="ARBA" id="ARBA00023136"/>
    </source>
</evidence>
<dbReference type="Gene3D" id="1.10.490.10">
    <property type="entry name" value="Globins"/>
    <property type="match status" value="2"/>
</dbReference>
<dbReference type="InterPro" id="IPR044399">
    <property type="entry name" value="Mb-like_M"/>
</dbReference>
<dbReference type="InterPro" id="IPR009050">
    <property type="entry name" value="Globin-like_sf"/>
</dbReference>
<comment type="caution">
    <text evidence="9">The sequence shown here is derived from an EMBL/GenBank/DDBJ whole genome shotgun (WGS) entry which is preliminary data.</text>
</comment>
<keyword evidence="4 7" id="KW-1133">Transmembrane helix</keyword>
<organism evidence="9 10">
    <name type="scientific">Polarella glacialis</name>
    <name type="common">Dinoflagellate</name>
    <dbReference type="NCBI Taxonomy" id="89957"/>
    <lineage>
        <taxon>Eukaryota</taxon>
        <taxon>Sar</taxon>
        <taxon>Alveolata</taxon>
        <taxon>Dinophyceae</taxon>
        <taxon>Suessiales</taxon>
        <taxon>Suessiaceae</taxon>
        <taxon>Polarella</taxon>
    </lineage>
</organism>
<feature type="region of interest" description="Disordered" evidence="6">
    <location>
        <begin position="72"/>
        <end position="98"/>
    </location>
</feature>
<evidence type="ECO:0000256" key="2">
    <source>
        <dbReference type="ARBA" id="ARBA00022692"/>
    </source>
</evidence>
<dbReference type="PANTHER" id="PTHR10582:SF2">
    <property type="entry name" value="INACTIVE"/>
    <property type="match status" value="1"/>
</dbReference>
<dbReference type="GO" id="GO:0019825">
    <property type="term" value="F:oxygen binding"/>
    <property type="evidence" value="ECO:0007669"/>
    <property type="project" value="InterPro"/>
</dbReference>
<sequence>MHKAFGSSKCRRPRFKVHELEFYEAPNCLGDKLVGEPISMQGPSNYVETLNAFDGSDDQSLYWVTDCKLRQPRGRMSDSVGSETGEPETTEEANLEEEVEEEFEEEVAEAAEEEEIFGALTEVQDKTFDEIRLPSDMVAEVQGTWSAFLNGASSRDAAGEAIYGAIYDSAPSLQSLFKTPRAVMAMRIMGGLNNIVVAMHTPVALKTVVETLGFQHLDLDVTVPRVIIFRDALVELLEMELGSRFTSNAKGGWRSILNYVGGAYIYVRREYAGRLKIIASSWATANKKANELDEAAGEGGEGGEEVVEGGEAAGEANAAKEGGMGGEKSQARGASGEKASNKTVNSMNVPTTFNEMFMFNGAVMGFGNSIWMQEVLQSFDNIVLNAANSYRLQEECDTLSLCLAKYEGSINLSEFKAVMLASLRSLVPKDWNSAHEVAWTWLWENVERMLRSLMGKPALQEKALERLIMSLTEESQNYLRKELYRRFFALAPAGQDYFKQSTTRLYFIAAKVVEMTIEMYRDPKKMVEDISALGLRHVGYGIPTEFFAPYVSGAVEVVRTMTTDETAEDGFRWSLSLIARILVRTINEGSTIVMKAINTNSEKQLQRAVACAPRGKRAMWMLNIAVGTQSISPFYWSIESGSMEAAKAMILDLLTIRADRDNYYYGSDSLFERHPDVVQRLCADAQALLPILLDGLIWRSRLTQGGQRRVNFYIKHLVQDADGKFNQALEWLVEAGDPKILCHPVVVLFSDLVWTRLVNMFFLLGKAWFLFTLTLFIVSQSILQHLNEGHQQQETRNAIFGFRCFIYLFSMGQLLRVQLRFAISDIKAGRWVRVAGIIQVPDYLTSWKNSVSLILMILLMIMLSQEPILWCLSHYDAAEETSEEILAHREEDLAHAASAAAGGSGDENIKVYAPTSMLAMLLYWTLIVDLTVFSTRISAFVLVCGRVISELGLFIMASLFLIVAFASAISALNHHNPDFKGIPKGMMSLAEIALSMYPTEKYAEMQETTIVLVCVSLYNILVVIFLLNLLIAQLNGAYQSVYADMVGYARLNRGSIIGETMQVISSRRWSRWLAGVKLDERLEFNEGDVGLAGGVQVLEPANANPTNVDMIHRFGGSTSPAMQWPKEDGADNESDKFERLEKVILRATKKMSGKKGGKSGAGGSSSMGLSNSQLSSSGAGSEEELCSINSSPTAWYVQLLTKMCGGGRCLPVEGWLGLYFREEQPEVRCMRLFLTRNQTEQSNFLQIGVWNDGKWELNIIHRDLGGGTWNQRPAPPWTMWRVRANEPIVGQWVIRELQVFADPLCLKTLTDGTEDVSTPATSGYLNYWEGPEQVFDGRSRTFWGSDCTSCNASRSYWIGAQLNHDARAAKAGEYLFRCIRMWQSHLTDQQARSMQVHVWDGNDYILSKITSTGSVYDPGGGVWARPTASHMTKWRIGPKVSEDVYWRIYEAQFFADTECKQQLRGIGNGGGGASVTVSSYEQFIEGFDLAEKGQMWSEASYAMDDVVSTSLRILHKPSEDRPAWVGIDYLSEANWVRCVRIKQGSLSVEQVPSLEVKIWDGQYWKDGDPDMKVMETKFEGLGGGGWQRRPAKDGSMWRLQNGVFVEEGWALYETELFQLADCSPGSKVFGEAIASGFVPPEYENGPDKAFDGDTVSAWNSQCSEVPELRRPKGFGLVKLPVGCNKSAAWIGLDLGATVTADIRCVRVYQVGYRRMQSPIIDVAKWDGAFWVRNWTLDGLGGSAWDQRPAASNALWRMLWVNRKEKTCRNQRARSEPRSWGVANLAFYSDDNCDDIIDGGIPVSSGSIESFQTGAFDQLHYDANLTVDASKTSTWAANCMSGWRSWEPQQARNNSHPREPDCKGEWLGLDFQRKAVEVRCVKIVQSRLESGKCCDPADELELQRWNGVGWVEATWIKGGTRVPGFTPTSASKEQQHIGAVFKLLGRCPYVESASDYSSALVEEKRGRRDSDKCVIQLTGATTLLGEPFCIKHPRCVMAFGAVGSCCPVGSLKESMNRCCCNFLNGERIFEDEPLPAPIRDKFNFEYAAVWIAGVLPFVGLAATVICYTFALATPADITPRVSQWVMAPLDSYDRFPHTNRFLRRCIAILLWPLLVWRTFLGYSKTTSAEFFNSLIRPNGNLPGPRHIPRALAFLFIGFAVSGMAPWIVLGVILGEILLRGVLALSLVIKIFASPFNPLDLRDMALRRKLTNVRVKKADDTAQALDIASGGVFTLVASLVYFLKFIFDMLIMRAQMLSLSVIESIDADRVVDIFPGVLSLLKEPGMLMYRMMSWSGQTLSWALGTTMGIPLCEGSCVVVGSVALIMILWGGAQWLNYDLFGLFTASRQMVKATRPECQRAFAQAWIMACLSISFGIVQMMMVLFTRALYFANPFKESQWMCPYDDSLAVYIGRGMLSISALVGLSFVFLCVNGHFFGQDYITERVGNYLNINLATLDPDGASKDGGGWFRTSVFGAALPTLMGVWLDRWNITAFLVQPRAKVYAIELRDPQPCQICGEVHTRYDLMMTATGRTISAAVQIVPYGAVIGKASEYLNDPPFLYLGSKLTCLVSSRFQFDIPPPKNIISKALLWVAMLLTFCLEYVVPVYRRFVSVGIYYFVVMGTFSLTE</sequence>
<dbReference type="InterPro" id="IPR005821">
    <property type="entry name" value="Ion_trans_dom"/>
</dbReference>
<feature type="transmembrane region" description="Helical" evidence="7">
    <location>
        <begin position="2149"/>
        <end position="2168"/>
    </location>
</feature>
<evidence type="ECO:0000256" key="6">
    <source>
        <dbReference type="SAM" id="MobiDB-lite"/>
    </source>
</evidence>
<evidence type="ECO:0000313" key="9">
    <source>
        <dbReference type="EMBL" id="CAE8614993.1"/>
    </source>
</evidence>
<keyword evidence="5 7" id="KW-0472">Membrane</keyword>
<feature type="transmembrane region" description="Helical" evidence="7">
    <location>
        <begin position="757"/>
        <end position="778"/>
    </location>
</feature>
<keyword evidence="10" id="KW-1185">Reference proteome</keyword>
<feature type="domain" description="Ion transport" evidence="8">
    <location>
        <begin position="767"/>
        <end position="1043"/>
    </location>
</feature>
<dbReference type="Proteomes" id="UP000654075">
    <property type="component" value="Unassembled WGS sequence"/>
</dbReference>
<keyword evidence="2 7" id="KW-0812">Transmembrane</keyword>
<feature type="transmembrane region" description="Helical" evidence="7">
    <location>
        <begin position="2408"/>
        <end position="2429"/>
    </location>
</feature>
<feature type="transmembrane region" description="Helical" evidence="7">
    <location>
        <begin position="951"/>
        <end position="969"/>
    </location>
</feature>
<evidence type="ECO:0000259" key="8">
    <source>
        <dbReference type="Pfam" id="PF00520"/>
    </source>
</evidence>
<feature type="transmembrane region" description="Helical" evidence="7">
    <location>
        <begin position="2315"/>
        <end position="2341"/>
    </location>
</feature>
<dbReference type="GO" id="GO:0005886">
    <property type="term" value="C:plasma membrane"/>
    <property type="evidence" value="ECO:0007669"/>
    <property type="project" value="TreeGrafter"/>
</dbReference>
<dbReference type="CDD" id="cd01040">
    <property type="entry name" value="Mb-like"/>
    <property type="match status" value="2"/>
</dbReference>
<feature type="transmembrane region" description="Helical" evidence="7">
    <location>
        <begin position="2046"/>
        <end position="2069"/>
    </location>
</feature>
<feature type="transmembrane region" description="Helical" evidence="7">
    <location>
        <begin position="2362"/>
        <end position="2388"/>
    </location>
</feature>
<evidence type="ECO:0000256" key="3">
    <source>
        <dbReference type="ARBA" id="ARBA00022737"/>
    </source>
</evidence>
<name>A0A813FQC6_POLGL</name>
<comment type="subcellular location">
    <subcellularLocation>
        <location evidence="1">Membrane</location>
        <topology evidence="1">Multi-pass membrane protein</topology>
    </subcellularLocation>
</comment>
<evidence type="ECO:0000313" key="10">
    <source>
        <dbReference type="Proteomes" id="UP000654075"/>
    </source>
</evidence>
<dbReference type="OrthoDB" id="436496at2759"/>
<feature type="transmembrane region" description="Helical" evidence="7">
    <location>
        <begin position="798"/>
        <end position="817"/>
    </location>
</feature>
<feature type="compositionally biased region" description="Acidic residues" evidence="6">
    <location>
        <begin position="85"/>
        <end position="98"/>
    </location>
</feature>
<evidence type="ECO:0000256" key="7">
    <source>
        <dbReference type="SAM" id="Phobius"/>
    </source>
</evidence>
<feature type="transmembrane region" description="Helical" evidence="7">
    <location>
        <begin position="2100"/>
        <end position="2118"/>
    </location>
</feature>
<evidence type="ECO:0000256" key="4">
    <source>
        <dbReference type="ARBA" id="ARBA00022989"/>
    </source>
</evidence>
<feature type="region of interest" description="Disordered" evidence="6">
    <location>
        <begin position="1150"/>
        <end position="1176"/>
    </location>
</feature>